<accession>A0ACB9B1S4</accession>
<sequence length="161" mass="18083">MGYSHNMSLVGAILIAYLHFSYAQNAPQDYVNAHNQARKEVGVGPVKWDAKLAKTAENEVNKLKTNCTMRNSTRFYENGENLAIGGGQFTGTDAVKLWISKKGNYNYKSNTCIHGSCVRYLQVVWKKTILIGCARVKCNNNDWLVICRYDPPGNIKGEKPY</sequence>
<dbReference type="EMBL" id="CM042053">
    <property type="protein sequence ID" value="KAI3715936.1"/>
    <property type="molecule type" value="Genomic_DNA"/>
</dbReference>
<reference evidence="2" key="1">
    <citation type="journal article" date="2022" name="Mol. Ecol. Resour.">
        <title>The genomes of chicory, endive, great burdock and yacon provide insights into Asteraceae palaeo-polyploidization history and plant inulin production.</title>
        <authorList>
            <person name="Fan W."/>
            <person name="Wang S."/>
            <person name="Wang H."/>
            <person name="Wang A."/>
            <person name="Jiang F."/>
            <person name="Liu H."/>
            <person name="Zhao H."/>
            <person name="Xu D."/>
            <person name="Zhang Y."/>
        </authorList>
    </citation>
    <scope>NUCLEOTIDE SEQUENCE [LARGE SCALE GENOMIC DNA]</scope>
    <source>
        <strain evidence="2">cv. Niubang</strain>
    </source>
</reference>
<protein>
    <submittedName>
        <fullName evidence="1">Uncharacterized protein</fullName>
    </submittedName>
</protein>
<keyword evidence="2" id="KW-1185">Reference proteome</keyword>
<proteinExistence type="predicted"/>
<comment type="caution">
    <text evidence="1">The sequence shown here is derived from an EMBL/GenBank/DDBJ whole genome shotgun (WGS) entry which is preliminary data.</text>
</comment>
<reference evidence="1 2" key="2">
    <citation type="journal article" date="2022" name="Mol. Ecol. Resour.">
        <title>The genomes of chicory, endive, great burdock and yacon provide insights into Asteraceae paleo-polyploidization history and plant inulin production.</title>
        <authorList>
            <person name="Fan W."/>
            <person name="Wang S."/>
            <person name="Wang H."/>
            <person name="Wang A."/>
            <person name="Jiang F."/>
            <person name="Liu H."/>
            <person name="Zhao H."/>
            <person name="Xu D."/>
            <person name="Zhang Y."/>
        </authorList>
    </citation>
    <scope>NUCLEOTIDE SEQUENCE [LARGE SCALE GENOMIC DNA]</scope>
    <source>
        <strain evidence="2">cv. Niubang</strain>
    </source>
</reference>
<gene>
    <name evidence="1" type="ORF">L6452_22928</name>
</gene>
<dbReference type="Proteomes" id="UP001055879">
    <property type="component" value="Linkage Group LG07"/>
</dbReference>
<evidence type="ECO:0000313" key="1">
    <source>
        <dbReference type="EMBL" id="KAI3715936.1"/>
    </source>
</evidence>
<evidence type="ECO:0000313" key="2">
    <source>
        <dbReference type="Proteomes" id="UP001055879"/>
    </source>
</evidence>
<name>A0ACB9B1S4_ARCLA</name>
<organism evidence="1 2">
    <name type="scientific">Arctium lappa</name>
    <name type="common">Greater burdock</name>
    <name type="synonym">Lappa major</name>
    <dbReference type="NCBI Taxonomy" id="4217"/>
    <lineage>
        <taxon>Eukaryota</taxon>
        <taxon>Viridiplantae</taxon>
        <taxon>Streptophyta</taxon>
        <taxon>Embryophyta</taxon>
        <taxon>Tracheophyta</taxon>
        <taxon>Spermatophyta</taxon>
        <taxon>Magnoliopsida</taxon>
        <taxon>eudicotyledons</taxon>
        <taxon>Gunneridae</taxon>
        <taxon>Pentapetalae</taxon>
        <taxon>asterids</taxon>
        <taxon>campanulids</taxon>
        <taxon>Asterales</taxon>
        <taxon>Asteraceae</taxon>
        <taxon>Carduoideae</taxon>
        <taxon>Cardueae</taxon>
        <taxon>Arctiinae</taxon>
        <taxon>Arctium</taxon>
    </lineage>
</organism>